<proteinExistence type="predicted"/>
<protein>
    <submittedName>
        <fullName evidence="2">Uncharacterized protein</fullName>
    </submittedName>
</protein>
<feature type="region of interest" description="Disordered" evidence="1">
    <location>
        <begin position="60"/>
        <end position="85"/>
    </location>
</feature>
<reference evidence="2" key="1">
    <citation type="submission" date="2022-01" db="EMBL/GenBank/DDBJ databases">
        <authorList>
            <person name="Jo J.-H."/>
            <person name="Im W.-T."/>
        </authorList>
    </citation>
    <scope>NUCLEOTIDE SEQUENCE</scope>
    <source>
        <strain evidence="2">NA20</strain>
    </source>
</reference>
<comment type="caution">
    <text evidence="2">The sequence shown here is derived from an EMBL/GenBank/DDBJ whole genome shotgun (WGS) entry which is preliminary data.</text>
</comment>
<evidence type="ECO:0000256" key="1">
    <source>
        <dbReference type="SAM" id="MobiDB-lite"/>
    </source>
</evidence>
<name>A0ABS9KL33_9BACT</name>
<accession>A0ABS9KL33</accession>
<evidence type="ECO:0000313" key="3">
    <source>
        <dbReference type="Proteomes" id="UP001165367"/>
    </source>
</evidence>
<organism evidence="2 3">
    <name type="scientific">Terrimonas ginsenosidimutans</name>
    <dbReference type="NCBI Taxonomy" id="2908004"/>
    <lineage>
        <taxon>Bacteria</taxon>
        <taxon>Pseudomonadati</taxon>
        <taxon>Bacteroidota</taxon>
        <taxon>Chitinophagia</taxon>
        <taxon>Chitinophagales</taxon>
        <taxon>Chitinophagaceae</taxon>
        <taxon>Terrimonas</taxon>
    </lineage>
</organism>
<evidence type="ECO:0000313" key="2">
    <source>
        <dbReference type="EMBL" id="MCG2613029.1"/>
    </source>
</evidence>
<gene>
    <name evidence="2" type="ORF">LZZ85_02020</name>
</gene>
<sequence length="85" mass="9757">MMIDCESRDQLSGRLTGTEIVRDFRPYNHYSSVILPVIFRYFMEDERRINERRGFRSASDGAAFGGKGSRKARHGWKMPALSTGI</sequence>
<dbReference type="Proteomes" id="UP001165367">
    <property type="component" value="Unassembled WGS sequence"/>
</dbReference>
<dbReference type="EMBL" id="JAKLTR010000001">
    <property type="protein sequence ID" value="MCG2613029.1"/>
    <property type="molecule type" value="Genomic_DNA"/>
</dbReference>
<keyword evidence="3" id="KW-1185">Reference proteome</keyword>
<dbReference type="RefSeq" id="WP_237868254.1">
    <property type="nucleotide sequence ID" value="NZ_JAKLTR010000001.1"/>
</dbReference>